<comment type="similarity">
    <text evidence="3 13">Belongs to the PIGM family.</text>
</comment>
<dbReference type="Proteomes" id="UP000092666">
    <property type="component" value="Unassembled WGS sequence"/>
</dbReference>
<comment type="function">
    <text evidence="12 13">Mannosyltransferase involved in glycosylphosphatidylinositol-anchor biosynthesis. Transfers the first alpha-1,4-mannose to GlcN-acyl-PI during GPI precursor assembly. Required for cell wall integrity.</text>
</comment>
<evidence type="ECO:0000256" key="9">
    <source>
        <dbReference type="ARBA" id="ARBA00022824"/>
    </source>
</evidence>
<evidence type="ECO:0000256" key="4">
    <source>
        <dbReference type="ARBA" id="ARBA00013797"/>
    </source>
</evidence>
<keyword evidence="5 13" id="KW-0337">GPI-anchor biosynthesis</keyword>
<evidence type="ECO:0000256" key="6">
    <source>
        <dbReference type="ARBA" id="ARBA00022676"/>
    </source>
</evidence>
<evidence type="ECO:0000256" key="1">
    <source>
        <dbReference type="ARBA" id="ARBA00004477"/>
    </source>
</evidence>
<dbReference type="PANTHER" id="PTHR12886">
    <property type="entry name" value="PIG-M MANNOSYLTRANSFERASE"/>
    <property type="match status" value="1"/>
</dbReference>
<dbReference type="GO" id="GO:1990529">
    <property type="term" value="C:glycosylphosphatidylinositol-mannosyltransferase I complex"/>
    <property type="evidence" value="ECO:0007669"/>
    <property type="project" value="TreeGrafter"/>
</dbReference>
<protein>
    <recommendedName>
        <fullName evidence="4 13">GPI mannosyltransferase 1</fullName>
        <ecNumber evidence="13">2.4.1.-</ecNumber>
    </recommendedName>
    <alternativeName>
        <fullName evidence="13">GPI mannosyltransferase I</fullName>
    </alternativeName>
</protein>
<evidence type="ECO:0000256" key="2">
    <source>
        <dbReference type="ARBA" id="ARBA00004687"/>
    </source>
</evidence>
<evidence type="ECO:0000256" key="8">
    <source>
        <dbReference type="ARBA" id="ARBA00022692"/>
    </source>
</evidence>
<feature type="compositionally biased region" description="Polar residues" evidence="14">
    <location>
        <begin position="1"/>
        <end position="10"/>
    </location>
</feature>
<evidence type="ECO:0000256" key="10">
    <source>
        <dbReference type="ARBA" id="ARBA00022989"/>
    </source>
</evidence>
<evidence type="ECO:0000256" key="5">
    <source>
        <dbReference type="ARBA" id="ARBA00022502"/>
    </source>
</evidence>
<evidence type="ECO:0000256" key="11">
    <source>
        <dbReference type="ARBA" id="ARBA00023136"/>
    </source>
</evidence>
<dbReference type="GO" id="GO:0005789">
    <property type="term" value="C:endoplasmic reticulum membrane"/>
    <property type="evidence" value="ECO:0007669"/>
    <property type="project" value="UniProtKB-SubCell"/>
</dbReference>
<dbReference type="AlphaFoldDB" id="A0A1B9GZP9"/>
<keyword evidence="9 13" id="KW-0256">Endoplasmic reticulum</keyword>
<evidence type="ECO:0000256" key="13">
    <source>
        <dbReference type="RuleBase" id="RU365064"/>
    </source>
</evidence>
<evidence type="ECO:0000256" key="3">
    <source>
        <dbReference type="ARBA" id="ARBA00011071"/>
    </source>
</evidence>
<dbReference type="PANTHER" id="PTHR12886:SF0">
    <property type="entry name" value="GPI MANNOSYLTRANSFERASE 1"/>
    <property type="match status" value="1"/>
</dbReference>
<accession>A0A1B9GZP9</accession>
<comment type="subcellular location">
    <subcellularLocation>
        <location evidence="1 13">Endoplasmic reticulum membrane</location>
        <topology evidence="1 13">Multi-pass membrane protein</topology>
    </subcellularLocation>
</comment>
<evidence type="ECO:0000256" key="12">
    <source>
        <dbReference type="ARBA" id="ARBA00025399"/>
    </source>
</evidence>
<dbReference type="OrthoDB" id="1741594at2759"/>
<gene>
    <name evidence="15" type="ORF">I316_01750</name>
</gene>
<dbReference type="InterPro" id="IPR007704">
    <property type="entry name" value="PIG-M"/>
</dbReference>
<dbReference type="GO" id="GO:0004376">
    <property type="term" value="F:GPI mannosyltransferase activity"/>
    <property type="evidence" value="ECO:0007669"/>
    <property type="project" value="InterPro"/>
</dbReference>
<dbReference type="EMBL" id="KI669495">
    <property type="protein sequence ID" value="OCF36501.1"/>
    <property type="molecule type" value="Genomic_DNA"/>
</dbReference>
<feature type="transmembrane region" description="Helical" evidence="13">
    <location>
        <begin position="232"/>
        <end position="248"/>
    </location>
</feature>
<name>A0A1B9GZP9_9TREE</name>
<feature type="transmembrane region" description="Helical" evidence="13">
    <location>
        <begin position="254"/>
        <end position="278"/>
    </location>
</feature>
<keyword evidence="11 13" id="KW-0472">Membrane</keyword>
<feature type="transmembrane region" description="Helical" evidence="13">
    <location>
        <begin position="310"/>
        <end position="332"/>
    </location>
</feature>
<dbReference type="GO" id="GO:0006506">
    <property type="term" value="P:GPI anchor biosynthetic process"/>
    <property type="evidence" value="ECO:0007669"/>
    <property type="project" value="UniProtKB-UniPathway"/>
</dbReference>
<dbReference type="GO" id="GO:0051751">
    <property type="term" value="F:alpha-1,4-mannosyltransferase activity"/>
    <property type="evidence" value="ECO:0007669"/>
    <property type="project" value="InterPro"/>
</dbReference>
<feature type="transmembrane region" description="Helical" evidence="13">
    <location>
        <begin position="38"/>
        <end position="58"/>
    </location>
</feature>
<feature type="region of interest" description="Disordered" evidence="14">
    <location>
        <begin position="1"/>
        <end position="35"/>
    </location>
</feature>
<evidence type="ECO:0000256" key="14">
    <source>
        <dbReference type="SAM" id="MobiDB-lite"/>
    </source>
</evidence>
<keyword evidence="7 13" id="KW-0808">Transferase</keyword>
<organism evidence="15 16">
    <name type="scientific">Kwoniella heveanensis BCC8398</name>
    <dbReference type="NCBI Taxonomy" id="1296120"/>
    <lineage>
        <taxon>Eukaryota</taxon>
        <taxon>Fungi</taxon>
        <taxon>Dikarya</taxon>
        <taxon>Basidiomycota</taxon>
        <taxon>Agaricomycotina</taxon>
        <taxon>Tremellomycetes</taxon>
        <taxon>Tremellales</taxon>
        <taxon>Cryptococcaceae</taxon>
        <taxon>Kwoniella</taxon>
    </lineage>
</organism>
<dbReference type="Pfam" id="PF05007">
    <property type="entry name" value="Mannosyl_trans"/>
    <property type="match status" value="2"/>
</dbReference>
<keyword evidence="16" id="KW-1185">Reference proteome</keyword>
<sequence length="572" mass="63147">MAPSSLSYNADANDDKTSPNKPQDRDPSTSRSSSKRKLTTTHLLVLSFLIQVGLLLYANHIDNHPERYGGLKYTDVDWIVVSDGAKLIFNPDEEDGNIARGWLMRYLGLKIGDPYERATFRYTPLLPLLISPSLFHPLLGRLLLVLISLSISPLLLSLPTSDLTFTFTSAQTSSAVYASGSRSLSTIASPSSSLPQPFAQRARSQCSFWSVHLLWTLNPFVLNITTRGSPESIICLLVIVLLVALRKGREIQAAIWLGLAVSWKIYPAIYVPAIWSFLARPGSRRESKPTSAQQYSGGDRDHGGWLGWRVWRFGTVAGVTFGVVNGILWAIWGQPFLEHTYLYHLTRQDHRHNFSPYFYPIYLSFYNSANHNTSIIPALNTPSTSTPTPTPMTGSVVSDLISRIVRNPLTSFLPQLSLVLLSGFGLESATRPATTEPTEIGKGSSNLEFAMFVQTAAFVVFNKVCTSQYFMWFLPLLPPILSSLTSLSLSRRKIAILVGSWVIAQAVWLATAYQLELMGRSVYLAVWAGGLSLFGVSIWVLGELIDAFGAAVVEQRSARVANGVNGVREKVE</sequence>
<reference evidence="15 16" key="1">
    <citation type="submission" date="2013-07" db="EMBL/GenBank/DDBJ databases">
        <title>The Genome Sequence of Cryptococcus heveanensis BCC8398.</title>
        <authorList>
            <consortium name="The Broad Institute Genome Sequencing Platform"/>
            <person name="Cuomo C."/>
            <person name="Litvintseva A."/>
            <person name="Chen Y."/>
            <person name="Heitman J."/>
            <person name="Sun S."/>
            <person name="Springer D."/>
            <person name="Dromer F."/>
            <person name="Young S.K."/>
            <person name="Zeng Q."/>
            <person name="Gargeya S."/>
            <person name="Fitzgerald M."/>
            <person name="Abouelleil A."/>
            <person name="Alvarado L."/>
            <person name="Berlin A.M."/>
            <person name="Chapman S.B."/>
            <person name="Dewar J."/>
            <person name="Goldberg J."/>
            <person name="Griggs A."/>
            <person name="Gujja S."/>
            <person name="Hansen M."/>
            <person name="Howarth C."/>
            <person name="Imamovic A."/>
            <person name="Larimer J."/>
            <person name="McCowan C."/>
            <person name="Murphy C."/>
            <person name="Pearson M."/>
            <person name="Priest M."/>
            <person name="Roberts A."/>
            <person name="Saif S."/>
            <person name="Shea T."/>
            <person name="Sykes S."/>
            <person name="Wortman J."/>
            <person name="Nusbaum C."/>
            <person name="Birren B."/>
        </authorList>
    </citation>
    <scope>NUCLEOTIDE SEQUENCE [LARGE SCALE GENOMIC DNA]</scope>
    <source>
        <strain evidence="15 16">BCC8398</strain>
    </source>
</reference>
<comment type="pathway">
    <text evidence="2 13">Glycolipid biosynthesis; glycosylphosphatidylinositol-anchor biosynthesis.</text>
</comment>
<reference evidence="16" key="2">
    <citation type="submission" date="2013-12" db="EMBL/GenBank/DDBJ databases">
        <title>Evolution of pathogenesis and genome organization in the Tremellales.</title>
        <authorList>
            <person name="Cuomo C."/>
            <person name="Litvintseva A."/>
            <person name="Heitman J."/>
            <person name="Chen Y."/>
            <person name="Sun S."/>
            <person name="Springer D."/>
            <person name="Dromer F."/>
            <person name="Young S."/>
            <person name="Zeng Q."/>
            <person name="Chapman S."/>
            <person name="Gujja S."/>
            <person name="Saif S."/>
            <person name="Birren B."/>
        </authorList>
    </citation>
    <scope>NUCLEOTIDE SEQUENCE [LARGE SCALE GENOMIC DNA]</scope>
    <source>
        <strain evidence="16">BCC8398</strain>
    </source>
</reference>
<feature type="transmembrane region" description="Helical" evidence="13">
    <location>
        <begin position="521"/>
        <end position="541"/>
    </location>
</feature>
<feature type="transmembrane region" description="Helical" evidence="13">
    <location>
        <begin position="134"/>
        <end position="156"/>
    </location>
</feature>
<proteinExistence type="inferred from homology"/>
<evidence type="ECO:0000313" key="15">
    <source>
        <dbReference type="EMBL" id="OCF36501.1"/>
    </source>
</evidence>
<keyword evidence="6 13" id="KW-0328">Glycosyltransferase</keyword>
<dbReference type="EC" id="2.4.1.-" evidence="13"/>
<dbReference type="STRING" id="1296120.A0A1B9GZP9"/>
<keyword evidence="8 13" id="KW-0812">Transmembrane</keyword>
<dbReference type="UniPathway" id="UPA00196"/>
<evidence type="ECO:0000313" key="16">
    <source>
        <dbReference type="Proteomes" id="UP000092666"/>
    </source>
</evidence>
<feature type="compositionally biased region" description="Basic and acidic residues" evidence="14">
    <location>
        <begin position="13"/>
        <end position="28"/>
    </location>
</feature>
<keyword evidence="10 13" id="KW-1133">Transmembrane helix</keyword>
<evidence type="ECO:0000256" key="7">
    <source>
        <dbReference type="ARBA" id="ARBA00022679"/>
    </source>
</evidence>
<feature type="transmembrane region" description="Helical" evidence="13">
    <location>
        <begin position="494"/>
        <end position="515"/>
    </location>
</feature>